<dbReference type="EMBL" id="JXTC01000082">
    <property type="protein sequence ID" value="PON90580.1"/>
    <property type="molecule type" value="Genomic_DNA"/>
</dbReference>
<dbReference type="OrthoDB" id="1930788at2759"/>
<dbReference type="Proteomes" id="UP000237000">
    <property type="component" value="Unassembled WGS sequence"/>
</dbReference>
<dbReference type="PANTHER" id="PTHR35109:SF1">
    <property type="entry name" value="GLUTAMATE RACEMASE"/>
    <property type="match status" value="1"/>
</dbReference>
<organism evidence="2 3">
    <name type="scientific">Trema orientale</name>
    <name type="common">Charcoal tree</name>
    <name type="synonym">Celtis orientalis</name>
    <dbReference type="NCBI Taxonomy" id="63057"/>
    <lineage>
        <taxon>Eukaryota</taxon>
        <taxon>Viridiplantae</taxon>
        <taxon>Streptophyta</taxon>
        <taxon>Embryophyta</taxon>
        <taxon>Tracheophyta</taxon>
        <taxon>Spermatophyta</taxon>
        <taxon>Magnoliopsida</taxon>
        <taxon>eudicotyledons</taxon>
        <taxon>Gunneridae</taxon>
        <taxon>Pentapetalae</taxon>
        <taxon>rosids</taxon>
        <taxon>fabids</taxon>
        <taxon>Rosales</taxon>
        <taxon>Cannabaceae</taxon>
        <taxon>Trema</taxon>
    </lineage>
</organism>
<evidence type="ECO:0008006" key="4">
    <source>
        <dbReference type="Google" id="ProtNLM"/>
    </source>
</evidence>
<protein>
    <recommendedName>
        <fullName evidence="4">Late embryogenesis abundant protein</fullName>
    </recommendedName>
</protein>
<evidence type="ECO:0000313" key="3">
    <source>
        <dbReference type="Proteomes" id="UP000237000"/>
    </source>
</evidence>
<dbReference type="AlphaFoldDB" id="A0A2P5EYH3"/>
<comment type="caution">
    <text evidence="2">The sequence shown here is derived from an EMBL/GenBank/DDBJ whole genome shotgun (WGS) entry which is preliminary data.</text>
</comment>
<name>A0A2P5EYH3_TREOI</name>
<sequence length="110" mass="12501">SCMEAKRLDRQFSKLRGAVLDPSEQARISSNKLGHDKTKFDSSTTSYWTPHPHSGIYVPRGHEWVVDDVPKNAASFDQTYWLRNVDGVEKADPDLPPDHYFDHGRSTTSL</sequence>
<feature type="region of interest" description="Disordered" evidence="1">
    <location>
        <begin position="23"/>
        <end position="46"/>
    </location>
</feature>
<evidence type="ECO:0000313" key="2">
    <source>
        <dbReference type="EMBL" id="PON90580.1"/>
    </source>
</evidence>
<feature type="non-terminal residue" evidence="2">
    <location>
        <position position="1"/>
    </location>
</feature>
<proteinExistence type="predicted"/>
<gene>
    <name evidence="2" type="ORF">TorRG33x02_136350</name>
</gene>
<dbReference type="PANTHER" id="PTHR35109">
    <property type="entry name" value="GLUTAMATE RACEMASE"/>
    <property type="match status" value="1"/>
</dbReference>
<reference evidence="3" key="1">
    <citation type="submission" date="2016-06" db="EMBL/GenBank/DDBJ databases">
        <title>Parallel loss of symbiosis genes in relatives of nitrogen-fixing non-legume Parasponia.</title>
        <authorList>
            <person name="Van Velzen R."/>
            <person name="Holmer R."/>
            <person name="Bu F."/>
            <person name="Rutten L."/>
            <person name="Van Zeijl A."/>
            <person name="Liu W."/>
            <person name="Santuari L."/>
            <person name="Cao Q."/>
            <person name="Sharma T."/>
            <person name="Shen D."/>
            <person name="Roswanjaya Y."/>
            <person name="Wardhani T."/>
            <person name="Kalhor M.S."/>
            <person name="Jansen J."/>
            <person name="Van den Hoogen J."/>
            <person name="Gungor B."/>
            <person name="Hartog M."/>
            <person name="Hontelez J."/>
            <person name="Verver J."/>
            <person name="Yang W.-C."/>
            <person name="Schijlen E."/>
            <person name="Repin R."/>
            <person name="Schilthuizen M."/>
            <person name="Schranz E."/>
            <person name="Heidstra R."/>
            <person name="Miyata K."/>
            <person name="Fedorova E."/>
            <person name="Kohlen W."/>
            <person name="Bisseling T."/>
            <person name="Smit S."/>
            <person name="Geurts R."/>
        </authorList>
    </citation>
    <scope>NUCLEOTIDE SEQUENCE [LARGE SCALE GENOMIC DNA]</scope>
    <source>
        <strain evidence="3">cv. RG33-2</strain>
    </source>
</reference>
<dbReference type="InParanoid" id="A0A2P5EYH3"/>
<evidence type="ECO:0000256" key="1">
    <source>
        <dbReference type="SAM" id="MobiDB-lite"/>
    </source>
</evidence>
<keyword evidence="3" id="KW-1185">Reference proteome</keyword>
<dbReference type="STRING" id="63057.A0A2P5EYH3"/>
<accession>A0A2P5EYH3</accession>